<dbReference type="HAMAP" id="MF_00693">
    <property type="entry name" value="Transcrip_reg_TACO1"/>
    <property type="match status" value="1"/>
</dbReference>
<dbReference type="GO" id="GO:0006355">
    <property type="term" value="P:regulation of DNA-templated transcription"/>
    <property type="evidence" value="ECO:0007669"/>
    <property type="project" value="UniProtKB-UniRule"/>
</dbReference>
<keyword evidence="3 6" id="KW-0805">Transcription regulation</keyword>
<evidence type="ECO:0000256" key="3">
    <source>
        <dbReference type="ARBA" id="ARBA00023015"/>
    </source>
</evidence>
<dbReference type="AlphaFoldDB" id="I0KBS2"/>
<dbReference type="Gene3D" id="3.30.70.980">
    <property type="match status" value="2"/>
</dbReference>
<dbReference type="SUPFAM" id="SSF75625">
    <property type="entry name" value="YebC-like"/>
    <property type="match status" value="1"/>
</dbReference>
<dbReference type="NCBIfam" id="TIGR01033">
    <property type="entry name" value="YebC/PmpR family DNA-binding transcriptional regulator"/>
    <property type="match status" value="1"/>
</dbReference>
<keyword evidence="4 6" id="KW-0238">DNA-binding</keyword>
<evidence type="ECO:0000256" key="2">
    <source>
        <dbReference type="ARBA" id="ARBA00022490"/>
    </source>
</evidence>
<dbReference type="PANTHER" id="PTHR12532:SF6">
    <property type="entry name" value="TRANSCRIPTIONAL REGULATORY PROTEIN YEBC-RELATED"/>
    <property type="match status" value="1"/>
</dbReference>
<proteinExistence type="inferred from homology"/>
<dbReference type="FunFam" id="1.10.10.200:FF:000004">
    <property type="entry name" value="Probable transcriptional regulatory protein BSBG_02618"/>
    <property type="match status" value="1"/>
</dbReference>
<feature type="domain" description="TACO1/YebC-like second and third" evidence="7">
    <location>
        <begin position="79"/>
        <end position="236"/>
    </location>
</feature>
<evidence type="ECO:0000259" key="7">
    <source>
        <dbReference type="Pfam" id="PF01709"/>
    </source>
</evidence>
<name>I0KBS2_9BACT</name>
<dbReference type="eggNOG" id="COG0217">
    <property type="taxonomic scope" value="Bacteria"/>
</dbReference>
<sequence>MGRAFEYRKARKMKRWGQMAKTFTRIGKDIVIAVKAGGPDPDTNGRLRAVIQNAKAANMPKENVERAIKKASSKEQEDYKEIVYEGYAPHGVGIVIETATDNLNRTVANIRSYFNKLGGSLGTQGMLDFMFTRKSVFRITAEGVDMDELELELIDFGADELEFDEEANQIVIYGDFTAFGALQKHLEEAGYELKGAEFERIPTDYKELTDEQVADVEKLIERIEEDDDVQMVYHNMK</sequence>
<dbReference type="InterPro" id="IPR002876">
    <property type="entry name" value="Transcrip_reg_TACO1-like"/>
</dbReference>
<keyword evidence="5 6" id="KW-0804">Transcription</keyword>
<keyword evidence="10" id="KW-1185">Reference proteome</keyword>
<organism evidence="9 10">
    <name type="scientific">Fibrella aestuarina BUZ 2</name>
    <dbReference type="NCBI Taxonomy" id="1166018"/>
    <lineage>
        <taxon>Bacteria</taxon>
        <taxon>Pseudomonadati</taxon>
        <taxon>Bacteroidota</taxon>
        <taxon>Cytophagia</taxon>
        <taxon>Cytophagales</taxon>
        <taxon>Spirosomataceae</taxon>
        <taxon>Fibrella</taxon>
    </lineage>
</organism>
<dbReference type="InterPro" id="IPR049083">
    <property type="entry name" value="TACO1_YebC_N"/>
</dbReference>
<evidence type="ECO:0000259" key="8">
    <source>
        <dbReference type="Pfam" id="PF20772"/>
    </source>
</evidence>
<accession>I0KBS2</accession>
<gene>
    <name evidence="9" type="ORF">FAES_3568</name>
</gene>
<dbReference type="GO" id="GO:0003677">
    <property type="term" value="F:DNA binding"/>
    <property type="evidence" value="ECO:0007669"/>
    <property type="project" value="UniProtKB-UniRule"/>
</dbReference>
<evidence type="ECO:0000256" key="1">
    <source>
        <dbReference type="ARBA" id="ARBA00008724"/>
    </source>
</evidence>
<comment type="subcellular location">
    <subcellularLocation>
        <location evidence="6">Cytoplasm</location>
    </subcellularLocation>
</comment>
<reference evidence="9 10" key="1">
    <citation type="journal article" date="2012" name="J. Bacteriol.">
        <title>Genome Sequence of Fibrella aestuarina BUZ 2T, a Filamentous Marine Bacterium.</title>
        <authorList>
            <person name="Filippini M."/>
            <person name="Qi W."/>
            <person name="Blom J."/>
            <person name="Goesmann A."/>
            <person name="Smits T.H."/>
            <person name="Bagheri H.C."/>
        </authorList>
    </citation>
    <scope>NUCLEOTIDE SEQUENCE [LARGE SCALE GENOMIC DNA]</scope>
    <source>
        <strain evidence="10">BUZ 2T</strain>
    </source>
</reference>
<comment type="similarity">
    <text evidence="1 6">Belongs to the TACO1 family.</text>
</comment>
<dbReference type="KEGG" id="fae:FAES_3568"/>
<dbReference type="PATRIC" id="fig|1166018.3.peg.5348"/>
<evidence type="ECO:0000256" key="5">
    <source>
        <dbReference type="ARBA" id="ARBA00023163"/>
    </source>
</evidence>
<dbReference type="InterPro" id="IPR026564">
    <property type="entry name" value="Transcrip_reg_TACO1-like_dom3"/>
</dbReference>
<dbReference type="InterPro" id="IPR048300">
    <property type="entry name" value="TACO1_YebC-like_2nd/3rd_dom"/>
</dbReference>
<dbReference type="STRING" id="1166018.FAES_3568"/>
<dbReference type="EMBL" id="HE796683">
    <property type="protein sequence ID" value="CCH01575.1"/>
    <property type="molecule type" value="Genomic_DNA"/>
</dbReference>
<dbReference type="HOGENOM" id="CLU_062974_3_0_10"/>
<protein>
    <recommendedName>
        <fullName evidence="6">Probable transcriptional regulatory protein FAES_3568</fullName>
    </recommendedName>
</protein>
<dbReference type="Pfam" id="PF20772">
    <property type="entry name" value="TACO1_YebC_N"/>
    <property type="match status" value="1"/>
</dbReference>
<dbReference type="RefSeq" id="WP_015332674.1">
    <property type="nucleotide sequence ID" value="NC_020054.1"/>
</dbReference>
<keyword evidence="2 6" id="KW-0963">Cytoplasm</keyword>
<evidence type="ECO:0000313" key="9">
    <source>
        <dbReference type="EMBL" id="CCH01575.1"/>
    </source>
</evidence>
<dbReference type="InterPro" id="IPR017856">
    <property type="entry name" value="Integrase-like_N"/>
</dbReference>
<feature type="domain" description="TACO1/YebC-like N-terminal" evidence="8">
    <location>
        <begin position="4"/>
        <end position="73"/>
    </location>
</feature>
<evidence type="ECO:0000256" key="4">
    <source>
        <dbReference type="ARBA" id="ARBA00023125"/>
    </source>
</evidence>
<dbReference type="InterPro" id="IPR029072">
    <property type="entry name" value="YebC-like"/>
</dbReference>
<dbReference type="Pfam" id="PF01709">
    <property type="entry name" value="Transcrip_reg"/>
    <property type="match status" value="1"/>
</dbReference>
<evidence type="ECO:0000313" key="10">
    <source>
        <dbReference type="Proteomes" id="UP000011058"/>
    </source>
</evidence>
<dbReference type="PANTHER" id="PTHR12532">
    <property type="entry name" value="TRANSLATIONAL ACTIVATOR OF CYTOCHROME C OXIDASE 1"/>
    <property type="match status" value="1"/>
</dbReference>
<dbReference type="NCBIfam" id="NF009044">
    <property type="entry name" value="PRK12378.1"/>
    <property type="match status" value="1"/>
</dbReference>
<dbReference type="GO" id="GO:0005829">
    <property type="term" value="C:cytosol"/>
    <property type="evidence" value="ECO:0007669"/>
    <property type="project" value="TreeGrafter"/>
</dbReference>
<dbReference type="Gene3D" id="1.10.10.200">
    <property type="match status" value="1"/>
</dbReference>
<dbReference type="OrthoDB" id="9781053at2"/>
<dbReference type="Proteomes" id="UP000011058">
    <property type="component" value="Chromosome"/>
</dbReference>
<evidence type="ECO:0000256" key="6">
    <source>
        <dbReference type="HAMAP-Rule" id="MF_00693"/>
    </source>
</evidence>
<dbReference type="NCBIfam" id="NF001030">
    <property type="entry name" value="PRK00110.1"/>
    <property type="match status" value="1"/>
</dbReference>